<feature type="region of interest" description="Disordered" evidence="1">
    <location>
        <begin position="100"/>
        <end position="129"/>
    </location>
</feature>
<gene>
    <name evidence="2" type="ORF">UFOVP655_58</name>
</gene>
<protein>
    <submittedName>
        <fullName evidence="2">Uncharacterized protein</fullName>
    </submittedName>
</protein>
<dbReference type="EMBL" id="LR796637">
    <property type="protein sequence ID" value="CAB4156443.1"/>
    <property type="molecule type" value="Genomic_DNA"/>
</dbReference>
<organism evidence="2">
    <name type="scientific">uncultured Caudovirales phage</name>
    <dbReference type="NCBI Taxonomy" id="2100421"/>
    <lineage>
        <taxon>Viruses</taxon>
        <taxon>Duplodnaviria</taxon>
        <taxon>Heunggongvirae</taxon>
        <taxon>Uroviricota</taxon>
        <taxon>Caudoviricetes</taxon>
        <taxon>Peduoviridae</taxon>
        <taxon>Maltschvirus</taxon>
        <taxon>Maltschvirus maltsch</taxon>
    </lineage>
</organism>
<accession>A0A6J5NC57</accession>
<feature type="compositionally biased region" description="Pro residues" evidence="1">
    <location>
        <begin position="116"/>
        <end position="128"/>
    </location>
</feature>
<reference evidence="2" key="1">
    <citation type="submission" date="2020-04" db="EMBL/GenBank/DDBJ databases">
        <authorList>
            <person name="Chiriac C."/>
            <person name="Salcher M."/>
            <person name="Ghai R."/>
            <person name="Kavagutti S V."/>
        </authorList>
    </citation>
    <scope>NUCLEOTIDE SEQUENCE</scope>
</reference>
<name>A0A6J5NC57_9CAUD</name>
<evidence type="ECO:0000313" key="2">
    <source>
        <dbReference type="EMBL" id="CAB4156443.1"/>
    </source>
</evidence>
<proteinExistence type="predicted"/>
<sequence length="247" mass="28066">MTWVRIDDGFPNHPKIIGLSDGAFRLYITALCYSNAYLTDGIIPQNTVKKLSNSRHISSLVEANLWEICGDDIKILGYEEYQFTKEKVETERKKAADRMAKARGLRRTDGVTSPELPLPHTHPIPIPIPNKDISTQNPSDSDFNLFWAIYPRKEAKGAARTAFMKAAKKDSIENIIEGAKRFASDPNRQPEFTAHASTWLNQERWTDSPLPSRGGVVTRTETSVMRALDIAERFVEEERRELENESF</sequence>
<evidence type="ECO:0000256" key="1">
    <source>
        <dbReference type="SAM" id="MobiDB-lite"/>
    </source>
</evidence>